<dbReference type="KEGG" id="lcre:Pla8534_57770"/>
<accession>A0A518E1E9</accession>
<evidence type="ECO:0000313" key="3">
    <source>
        <dbReference type="Proteomes" id="UP000317648"/>
    </source>
</evidence>
<dbReference type="Pfam" id="PF08349">
    <property type="entry name" value="DUF1722"/>
    <property type="match status" value="1"/>
</dbReference>
<proteinExistence type="predicted"/>
<name>A0A518E1E9_9BACT</name>
<protein>
    <recommendedName>
        <fullName evidence="1">DUF1722 domain-containing protein</fullName>
    </recommendedName>
</protein>
<dbReference type="EMBL" id="CP036433">
    <property type="protein sequence ID" value="QDU97918.1"/>
    <property type="molecule type" value="Genomic_DNA"/>
</dbReference>
<dbReference type="Pfam" id="PF04463">
    <property type="entry name" value="2-thiour_desulf"/>
    <property type="match status" value="1"/>
</dbReference>
<evidence type="ECO:0000313" key="2">
    <source>
        <dbReference type="EMBL" id="QDU97918.1"/>
    </source>
</evidence>
<feature type="domain" description="DUF1722" evidence="1">
    <location>
        <begin position="196"/>
        <end position="312"/>
    </location>
</feature>
<dbReference type="AlphaFoldDB" id="A0A518E1E9"/>
<organism evidence="2 3">
    <name type="scientific">Lignipirellula cremea</name>
    <dbReference type="NCBI Taxonomy" id="2528010"/>
    <lineage>
        <taxon>Bacteria</taxon>
        <taxon>Pseudomonadati</taxon>
        <taxon>Planctomycetota</taxon>
        <taxon>Planctomycetia</taxon>
        <taxon>Pirellulales</taxon>
        <taxon>Pirellulaceae</taxon>
        <taxon>Lignipirellula</taxon>
    </lineage>
</organism>
<reference evidence="2 3" key="1">
    <citation type="submission" date="2019-02" db="EMBL/GenBank/DDBJ databases">
        <title>Deep-cultivation of Planctomycetes and their phenomic and genomic characterization uncovers novel biology.</title>
        <authorList>
            <person name="Wiegand S."/>
            <person name="Jogler M."/>
            <person name="Boedeker C."/>
            <person name="Pinto D."/>
            <person name="Vollmers J."/>
            <person name="Rivas-Marin E."/>
            <person name="Kohn T."/>
            <person name="Peeters S.H."/>
            <person name="Heuer A."/>
            <person name="Rast P."/>
            <person name="Oberbeckmann S."/>
            <person name="Bunk B."/>
            <person name="Jeske O."/>
            <person name="Meyerdierks A."/>
            <person name="Storesund J.E."/>
            <person name="Kallscheuer N."/>
            <person name="Luecker S."/>
            <person name="Lage O.M."/>
            <person name="Pohl T."/>
            <person name="Merkel B.J."/>
            <person name="Hornburger P."/>
            <person name="Mueller R.-W."/>
            <person name="Bruemmer F."/>
            <person name="Labrenz M."/>
            <person name="Spormann A.M."/>
            <person name="Op den Camp H."/>
            <person name="Overmann J."/>
            <person name="Amann R."/>
            <person name="Jetten M.S.M."/>
            <person name="Mascher T."/>
            <person name="Medema M.H."/>
            <person name="Devos D.P."/>
            <person name="Kaster A.-K."/>
            <person name="Ovreas L."/>
            <person name="Rohde M."/>
            <person name="Galperin M.Y."/>
            <person name="Jogler C."/>
        </authorList>
    </citation>
    <scope>NUCLEOTIDE SEQUENCE [LARGE SCALE GENOMIC DNA]</scope>
    <source>
        <strain evidence="2 3">Pla85_3_4</strain>
    </source>
</reference>
<sequence length="323" mass="37324">MPPDEQPPLPRVGVSACLLGQKVRYDGQHTRDSFIVETLSPFVEYVPVCPEVEIGLGTPRPAIHLQASNDQIRLQVISTGEDLTEQMQTYAADRTARLRQLGLSGYLLKSRSPSCGMERVKVRQDRGFPVRNGRGLFAAALLDGWPELPVEEEGRLRDTGLRTNFCERLFAYHRLSTLFRSDWTRRQVVELHSREKFLLLAHHETSYRRLGRLVAAVKQTPREKFAQEYLSQFMSGLVQPASFRRHFNVLEHLLGFFRERLDPRQRGEIHDRIEDYRRRVAPLIVPLTLIRHYAEILDIDYLRNQTYLRPYPAELLLPPGSTA</sequence>
<gene>
    <name evidence="2" type="ORF">Pla8534_57770</name>
</gene>
<dbReference type="OrthoDB" id="9797779at2"/>
<dbReference type="InterPro" id="IPR017087">
    <property type="entry name" value="UCP037004"/>
</dbReference>
<dbReference type="PANTHER" id="PTHR30087">
    <property type="entry name" value="INNER MEMBRANE PROTEIN"/>
    <property type="match status" value="1"/>
</dbReference>
<evidence type="ECO:0000259" key="1">
    <source>
        <dbReference type="Pfam" id="PF08349"/>
    </source>
</evidence>
<dbReference type="PIRSF" id="PIRSF037004">
    <property type="entry name" value="UCP037004"/>
    <property type="match status" value="1"/>
</dbReference>
<keyword evidence="3" id="KW-1185">Reference proteome</keyword>
<dbReference type="RefSeq" id="WP_145056719.1">
    <property type="nucleotide sequence ID" value="NZ_CP036433.1"/>
</dbReference>
<dbReference type="Proteomes" id="UP000317648">
    <property type="component" value="Chromosome"/>
</dbReference>
<dbReference type="InterPro" id="IPR013560">
    <property type="entry name" value="DUF1722"/>
</dbReference>
<dbReference type="InterPro" id="IPR007553">
    <property type="entry name" value="2-thiour_desulf"/>
</dbReference>
<dbReference type="PANTHER" id="PTHR30087:SF0">
    <property type="entry name" value="INNER MEMBRANE PROTEIN"/>
    <property type="match status" value="1"/>
</dbReference>